<name>A0ABN8JBP6_9NEOP</name>
<evidence type="ECO:0000313" key="1">
    <source>
        <dbReference type="EMBL" id="CAH2075635.1"/>
    </source>
</evidence>
<protein>
    <submittedName>
        <fullName evidence="1">Uncharacterized protein</fullName>
    </submittedName>
</protein>
<evidence type="ECO:0000313" key="2">
    <source>
        <dbReference type="Proteomes" id="UP000837857"/>
    </source>
</evidence>
<keyword evidence="2" id="KW-1185">Reference proteome</keyword>
<accession>A0ABN8JBP6</accession>
<organism evidence="1 2">
    <name type="scientific">Iphiclides podalirius</name>
    <name type="common">scarce swallowtail</name>
    <dbReference type="NCBI Taxonomy" id="110791"/>
    <lineage>
        <taxon>Eukaryota</taxon>
        <taxon>Metazoa</taxon>
        <taxon>Ecdysozoa</taxon>
        <taxon>Arthropoda</taxon>
        <taxon>Hexapoda</taxon>
        <taxon>Insecta</taxon>
        <taxon>Pterygota</taxon>
        <taxon>Neoptera</taxon>
        <taxon>Endopterygota</taxon>
        <taxon>Lepidoptera</taxon>
        <taxon>Glossata</taxon>
        <taxon>Ditrysia</taxon>
        <taxon>Papilionoidea</taxon>
        <taxon>Papilionidae</taxon>
        <taxon>Papilioninae</taxon>
        <taxon>Iphiclides</taxon>
    </lineage>
</organism>
<dbReference type="Proteomes" id="UP000837857">
    <property type="component" value="Chromosome 8"/>
</dbReference>
<proteinExistence type="predicted"/>
<dbReference type="EMBL" id="OW152820">
    <property type="protein sequence ID" value="CAH2075635.1"/>
    <property type="molecule type" value="Genomic_DNA"/>
</dbReference>
<feature type="non-terminal residue" evidence="1">
    <location>
        <position position="1"/>
    </location>
</feature>
<sequence length="80" mass="9088">MKLMCLNLEGRKRRVQTEDGKRASGRVQDGLMLLRGSGRWHVSGSMNRMIALVCDMLYVVTILSIEGTRNKKKKNTSIHI</sequence>
<gene>
    <name evidence="1" type="ORF">IPOD504_LOCUS16965</name>
</gene>
<reference evidence="1" key="1">
    <citation type="submission" date="2022-03" db="EMBL/GenBank/DDBJ databases">
        <authorList>
            <person name="Martin H S."/>
        </authorList>
    </citation>
    <scope>NUCLEOTIDE SEQUENCE</scope>
</reference>